<evidence type="ECO:0000256" key="6">
    <source>
        <dbReference type="ARBA" id="ARBA00022989"/>
    </source>
</evidence>
<feature type="transmembrane region" description="Helical" evidence="8">
    <location>
        <begin position="347"/>
        <end position="365"/>
    </location>
</feature>
<dbReference type="GO" id="GO:0015141">
    <property type="term" value="F:succinate transmembrane transporter activity"/>
    <property type="evidence" value="ECO:0007669"/>
    <property type="project" value="TreeGrafter"/>
</dbReference>
<keyword evidence="5" id="KW-0769">Symport</keyword>
<feature type="transmembrane region" description="Helical" evidence="8">
    <location>
        <begin position="204"/>
        <end position="226"/>
    </location>
</feature>
<keyword evidence="2" id="KW-0813">Transport</keyword>
<evidence type="ECO:0000256" key="3">
    <source>
        <dbReference type="ARBA" id="ARBA00022475"/>
    </source>
</evidence>
<feature type="transmembrane region" description="Helical" evidence="8">
    <location>
        <begin position="372"/>
        <end position="396"/>
    </location>
</feature>
<feature type="transmembrane region" description="Helical" evidence="8">
    <location>
        <begin position="59"/>
        <end position="83"/>
    </location>
</feature>
<dbReference type="SUPFAM" id="SSF118215">
    <property type="entry name" value="Proton glutamate symport protein"/>
    <property type="match status" value="1"/>
</dbReference>
<dbReference type="GO" id="GO:0015138">
    <property type="term" value="F:fumarate transmembrane transporter activity"/>
    <property type="evidence" value="ECO:0007669"/>
    <property type="project" value="TreeGrafter"/>
</dbReference>
<dbReference type="AlphaFoldDB" id="A0A0W0ZUX7"/>
<dbReference type="Pfam" id="PF00375">
    <property type="entry name" value="SDF"/>
    <property type="match status" value="1"/>
</dbReference>
<evidence type="ECO:0000313" key="9">
    <source>
        <dbReference type="EMBL" id="KTD72579.1"/>
    </source>
</evidence>
<feature type="transmembrane region" description="Helical" evidence="8">
    <location>
        <begin position="246"/>
        <end position="271"/>
    </location>
</feature>
<dbReference type="GO" id="GO:0005886">
    <property type="term" value="C:plasma membrane"/>
    <property type="evidence" value="ECO:0007669"/>
    <property type="project" value="UniProtKB-SubCell"/>
</dbReference>
<dbReference type="InterPro" id="IPR001991">
    <property type="entry name" value="Na-dicarboxylate_symporter"/>
</dbReference>
<keyword evidence="4 8" id="KW-0812">Transmembrane</keyword>
<dbReference type="InterPro" id="IPR036458">
    <property type="entry name" value="Na:dicarbo_symporter_sf"/>
</dbReference>
<keyword evidence="3" id="KW-1003">Cell membrane</keyword>
<name>A0A0W0ZUX7_9GAMM</name>
<comment type="caution">
    <text evidence="9">The sequence shown here is derived from an EMBL/GenBank/DDBJ whole genome shotgun (WGS) entry which is preliminary data.</text>
</comment>
<reference evidence="9 10" key="1">
    <citation type="submission" date="2015-11" db="EMBL/GenBank/DDBJ databases">
        <title>Genomic analysis of 38 Legionella species identifies large and diverse effector repertoires.</title>
        <authorList>
            <person name="Burstein D."/>
            <person name="Amaro F."/>
            <person name="Zusman T."/>
            <person name="Lifshitz Z."/>
            <person name="Cohen O."/>
            <person name="Gilbert J.A."/>
            <person name="Pupko T."/>
            <person name="Shuman H.A."/>
            <person name="Segal G."/>
        </authorList>
    </citation>
    <scope>NUCLEOTIDE SEQUENCE [LARGE SCALE GENOMIC DNA]</scope>
    <source>
        <strain evidence="9 10">ATCC 49180</strain>
    </source>
</reference>
<dbReference type="EMBL" id="LNZA01000001">
    <property type="protein sequence ID" value="KTD72579.1"/>
    <property type="molecule type" value="Genomic_DNA"/>
</dbReference>
<feature type="transmembrane region" description="Helical" evidence="8">
    <location>
        <begin position="95"/>
        <end position="118"/>
    </location>
</feature>
<comment type="subcellular location">
    <subcellularLocation>
        <location evidence="1">Cell membrane</location>
        <topology evidence="1">Multi-pass membrane protein</topology>
    </subcellularLocation>
</comment>
<dbReference type="Gene3D" id="1.10.3860.10">
    <property type="entry name" value="Sodium:dicarboxylate symporter"/>
    <property type="match status" value="1"/>
</dbReference>
<gene>
    <name evidence="9" type="primary">dctA_1</name>
    <name evidence="9" type="ORF">Ltuc_0426</name>
</gene>
<evidence type="ECO:0000256" key="7">
    <source>
        <dbReference type="ARBA" id="ARBA00023136"/>
    </source>
</evidence>
<dbReference type="GO" id="GO:0070778">
    <property type="term" value="P:L-aspartate transmembrane transport"/>
    <property type="evidence" value="ECO:0007669"/>
    <property type="project" value="TreeGrafter"/>
</dbReference>
<feature type="transmembrane region" description="Helical" evidence="8">
    <location>
        <begin position="28"/>
        <end position="53"/>
    </location>
</feature>
<dbReference type="PANTHER" id="PTHR42865:SF1">
    <property type="entry name" value="AEROBIC C4-DICARBOXYLATE TRANSPORT PROTEIN"/>
    <property type="match status" value="1"/>
</dbReference>
<dbReference type="GO" id="GO:0015366">
    <property type="term" value="F:malate:proton symporter activity"/>
    <property type="evidence" value="ECO:0007669"/>
    <property type="project" value="TreeGrafter"/>
</dbReference>
<keyword evidence="6 8" id="KW-1133">Transmembrane helix</keyword>
<dbReference type="Proteomes" id="UP000054693">
    <property type="component" value="Unassembled WGS sequence"/>
</dbReference>
<evidence type="ECO:0000313" key="10">
    <source>
        <dbReference type="Proteomes" id="UP000054693"/>
    </source>
</evidence>
<evidence type="ECO:0000256" key="2">
    <source>
        <dbReference type="ARBA" id="ARBA00022448"/>
    </source>
</evidence>
<protein>
    <submittedName>
        <fullName evidence="9">C4-dicarboxylic acid, orotate and citrate transporter</fullName>
    </submittedName>
</protein>
<dbReference type="STRING" id="40335.Ltuc_0426"/>
<proteinExistence type="predicted"/>
<sequence>MKLLCYAGILRENIIVLNGLIMKFFKQLYVQVIAGIIIGIILGIVAPTIAISFKPFADLFIKLIKMMITPIIFLTLVSGIAAMSDLKTVGKIGGISLIYFLLTTICALTLGLVVANIFHPGTGMNIDPSALNISEARSYLGKTEQINNVSDFVLNIIPETFFSAFVHGEILQVLFVAIIFALGLMSYGSKGKFILEGFEHLTKVFFNIIHAMMHYAPMAAFAAMAYTVGQYGAHSLLGLTELLICFYLTCIVFIVILLGSILYFALGLNVFKVIQYFKTEIFIVFATSSSETVMPNLLEKLIDLGCDKSVVDLVIPTGYSFNLDGTAIYLTLAALFIAQATNSDLTLHQQIFLLLIMIISSKGAAGVTGSGFIILASSLAAIGTIPVAGVVIILGVDRFMSSGRSLTNMIGNAIAVLIISKWQKSINMKRVHQKLV</sequence>
<organism evidence="9 10">
    <name type="scientific">Legionella tucsonensis</name>
    <dbReference type="NCBI Taxonomy" id="40335"/>
    <lineage>
        <taxon>Bacteria</taxon>
        <taxon>Pseudomonadati</taxon>
        <taxon>Pseudomonadota</taxon>
        <taxon>Gammaproteobacteria</taxon>
        <taxon>Legionellales</taxon>
        <taxon>Legionellaceae</taxon>
        <taxon>Legionella</taxon>
    </lineage>
</organism>
<dbReference type="PRINTS" id="PR00173">
    <property type="entry name" value="EDTRNSPORT"/>
</dbReference>
<dbReference type="PANTHER" id="PTHR42865">
    <property type="entry name" value="PROTON/GLUTAMATE-ASPARTATE SYMPORTER"/>
    <property type="match status" value="1"/>
</dbReference>
<evidence type="ECO:0000256" key="1">
    <source>
        <dbReference type="ARBA" id="ARBA00004651"/>
    </source>
</evidence>
<keyword evidence="7 8" id="KW-0472">Membrane</keyword>
<evidence type="ECO:0000256" key="8">
    <source>
        <dbReference type="SAM" id="Phobius"/>
    </source>
</evidence>
<evidence type="ECO:0000256" key="5">
    <source>
        <dbReference type="ARBA" id="ARBA00022847"/>
    </source>
</evidence>
<accession>A0A0W0ZUX7</accession>
<keyword evidence="10" id="KW-1185">Reference proteome</keyword>
<feature type="transmembrane region" description="Helical" evidence="8">
    <location>
        <begin position="161"/>
        <end position="184"/>
    </location>
</feature>
<dbReference type="InterPro" id="IPR018107">
    <property type="entry name" value="Na-dicarboxylate_symporter_CS"/>
</dbReference>
<dbReference type="PROSITE" id="PS00714">
    <property type="entry name" value="NA_DICARBOXYL_SYMP_2"/>
    <property type="match status" value="1"/>
</dbReference>
<dbReference type="FunFam" id="1.10.3860.10:FF:000001">
    <property type="entry name" value="C4-dicarboxylate transport protein"/>
    <property type="match status" value="1"/>
</dbReference>
<dbReference type="PATRIC" id="fig|40335.7.peg.442"/>
<dbReference type="NCBIfam" id="NF002461">
    <property type="entry name" value="PRK01663.1"/>
    <property type="match status" value="1"/>
</dbReference>
<evidence type="ECO:0000256" key="4">
    <source>
        <dbReference type="ARBA" id="ARBA00022692"/>
    </source>
</evidence>